<dbReference type="EMBL" id="AFNU02000006">
    <property type="protein sequence ID" value="ERJ12063.1"/>
    <property type="molecule type" value="Genomic_DNA"/>
</dbReference>
<dbReference type="Pfam" id="PF00583">
    <property type="entry name" value="Acetyltransf_1"/>
    <property type="match status" value="1"/>
</dbReference>
<dbReference type="RefSeq" id="WP_008827331.1">
    <property type="nucleotide sequence ID" value="NZ_AFNU02000006.1"/>
</dbReference>
<evidence type="ECO:0000259" key="2">
    <source>
        <dbReference type="PROSITE" id="PS51186"/>
    </source>
</evidence>
<evidence type="ECO:0000313" key="4">
    <source>
        <dbReference type="Proteomes" id="UP000005707"/>
    </source>
</evidence>
<dbReference type="AlphaFoldDB" id="U2EAE1"/>
<dbReference type="SUPFAM" id="SSF55729">
    <property type="entry name" value="Acyl-CoA N-acyltransferases (Nat)"/>
    <property type="match status" value="1"/>
</dbReference>
<feature type="domain" description="N-acetyltransferase" evidence="2">
    <location>
        <begin position="127"/>
        <end position="278"/>
    </location>
</feature>
<dbReference type="PROSITE" id="PS51186">
    <property type="entry name" value="GNAT"/>
    <property type="match status" value="1"/>
</dbReference>
<dbReference type="Proteomes" id="UP000005707">
    <property type="component" value="Unassembled WGS sequence"/>
</dbReference>
<feature type="coiled-coil region" evidence="1">
    <location>
        <begin position="87"/>
        <end position="114"/>
    </location>
</feature>
<dbReference type="InterPro" id="IPR016181">
    <property type="entry name" value="Acyl_CoA_acyltransferase"/>
</dbReference>
<keyword evidence="4" id="KW-1185">Reference proteome</keyword>
<organism evidence="3 4">
    <name type="scientific">Haloplasma contractile SSD-17B</name>
    <dbReference type="NCBI Taxonomy" id="1033810"/>
    <lineage>
        <taxon>Bacteria</taxon>
        <taxon>Bacillati</taxon>
        <taxon>Mycoplasmatota</taxon>
        <taxon>Mollicutes</taxon>
        <taxon>Haloplasmatales</taxon>
        <taxon>Haloplasmataceae</taxon>
        <taxon>Haloplasma</taxon>
    </lineage>
</organism>
<dbReference type="EC" id="2.3.1.158" evidence="3"/>
<dbReference type="GO" id="GO:0008080">
    <property type="term" value="F:N-acetyltransferase activity"/>
    <property type="evidence" value="ECO:0007669"/>
    <property type="project" value="InterPro"/>
</dbReference>
<dbReference type="FunCoup" id="U2EAE1">
    <property type="interactions" value="10"/>
</dbReference>
<sequence>MNDQLETIGNTRIQHGKDNDRVYVMSLGMDELDTITKDLEKIVEEHNYSKVIAKVPKDAKSKFRHAGFKLEATIPNFYNGEIDGLFMAKYYNENRKKQKEKKRANKVIQTAINKPLLDKNIELDDHFKSRILKPEDASEMAELYKEVFKTYPFPIFDEDYLIKTMNSHVVYFGIWHDEKLVGLSSCEMNKEASNVEMTDFAILKEYRGNNLAFFLLNVMEEHMKSIGIKTAYSMARSQSFGMNITFSKVGYQYGGTLINNTHIGGSIESLNIWFKPLI</sequence>
<dbReference type="STRING" id="1033810.HLPCO_001977"/>
<dbReference type="InterPro" id="IPR022525">
    <property type="entry name" value="GNAT_AblB"/>
</dbReference>
<comment type="caution">
    <text evidence="3">The sequence shown here is derived from an EMBL/GenBank/DDBJ whole genome shotgun (WGS) entry which is preliminary data.</text>
</comment>
<name>U2EAE1_9MOLU</name>
<gene>
    <name evidence="3" type="ORF">HLPCO_001977</name>
</gene>
<dbReference type="eggNOG" id="COG0456">
    <property type="taxonomic scope" value="Bacteria"/>
</dbReference>
<dbReference type="Gene3D" id="3.40.630.30">
    <property type="match status" value="1"/>
</dbReference>
<keyword evidence="3" id="KW-0012">Acyltransferase</keyword>
<dbReference type="OrthoDB" id="9790652at2"/>
<keyword evidence="1" id="KW-0175">Coiled coil</keyword>
<evidence type="ECO:0000313" key="3">
    <source>
        <dbReference type="EMBL" id="ERJ12063.1"/>
    </source>
</evidence>
<evidence type="ECO:0000256" key="1">
    <source>
        <dbReference type="SAM" id="Coils"/>
    </source>
</evidence>
<reference evidence="3 4" key="1">
    <citation type="journal article" date="2011" name="J. Bacteriol.">
        <title>Genome sequence of Haloplasma contractile, an unusual contractile bacterium from a deep-sea anoxic brine lake.</title>
        <authorList>
            <person name="Antunes A."/>
            <person name="Alam I."/>
            <person name="El Dorry H."/>
            <person name="Siam R."/>
            <person name="Robertson A."/>
            <person name="Bajic V.B."/>
            <person name="Stingl U."/>
        </authorList>
    </citation>
    <scope>NUCLEOTIDE SEQUENCE [LARGE SCALE GENOMIC DNA]</scope>
    <source>
        <strain evidence="3 4">SSD-17B</strain>
    </source>
</reference>
<dbReference type="GO" id="GO:0046027">
    <property type="term" value="F:phospholipid:diacylglycerol acyltransferase activity"/>
    <property type="evidence" value="ECO:0007669"/>
    <property type="project" value="UniProtKB-EC"/>
</dbReference>
<proteinExistence type="predicted"/>
<keyword evidence="3" id="KW-0808">Transferase</keyword>
<accession>U2EAE1</accession>
<dbReference type="NCBIfam" id="TIGR03827">
    <property type="entry name" value="GNAT_ablB"/>
    <property type="match status" value="1"/>
</dbReference>
<reference evidence="3 4" key="2">
    <citation type="journal article" date="2013" name="PLoS ONE">
        <title>INDIGO - INtegrated Data Warehouse of MIcrobial GenOmes with Examples from the Red Sea Extremophiles.</title>
        <authorList>
            <person name="Alam I."/>
            <person name="Antunes A."/>
            <person name="Kamau A.A."/>
            <person name="Ba Alawi W."/>
            <person name="Kalkatawi M."/>
            <person name="Stingl U."/>
            <person name="Bajic V.B."/>
        </authorList>
    </citation>
    <scope>NUCLEOTIDE SEQUENCE [LARGE SCALE GENOMIC DNA]</scope>
    <source>
        <strain evidence="3 4">SSD-17B</strain>
    </source>
</reference>
<dbReference type="CDD" id="cd04301">
    <property type="entry name" value="NAT_SF"/>
    <property type="match status" value="1"/>
</dbReference>
<dbReference type="InParanoid" id="U2EAE1"/>
<dbReference type="InterPro" id="IPR000182">
    <property type="entry name" value="GNAT_dom"/>
</dbReference>
<protein>
    <submittedName>
        <fullName evidence="3">Phospholipiddiacylglycerol acyltransferase protein</fullName>
        <ecNumber evidence="3">2.3.1.158</ecNumber>
    </submittedName>
</protein>